<evidence type="ECO:0000313" key="2">
    <source>
        <dbReference type="EMBL" id="MBY0754175.1"/>
    </source>
</evidence>
<protein>
    <recommendedName>
        <fullName evidence="4">Glycine zipper family protein</fullName>
    </recommendedName>
</protein>
<accession>A0ABS7KTS8</accession>
<dbReference type="RefSeq" id="WP_221858611.1">
    <property type="nucleotide sequence ID" value="NZ_JAIKTU010000001.1"/>
</dbReference>
<sequence length="51" mass="5518">MSKDNAKKESGCYFPLFTGMGLVFGMIFDQLALGLCFGVAIGLALDNKKKK</sequence>
<keyword evidence="1" id="KW-0472">Membrane</keyword>
<organism evidence="2 3">
    <name type="scientific">Clostridium sardiniense</name>
    <name type="common">Clostridium absonum</name>
    <dbReference type="NCBI Taxonomy" id="29369"/>
    <lineage>
        <taxon>Bacteria</taxon>
        <taxon>Bacillati</taxon>
        <taxon>Bacillota</taxon>
        <taxon>Clostridia</taxon>
        <taxon>Eubacteriales</taxon>
        <taxon>Clostridiaceae</taxon>
        <taxon>Clostridium</taxon>
    </lineage>
</organism>
<evidence type="ECO:0000313" key="3">
    <source>
        <dbReference type="Proteomes" id="UP001299068"/>
    </source>
</evidence>
<gene>
    <name evidence="2" type="ORF">K5V21_01770</name>
</gene>
<keyword evidence="1" id="KW-0812">Transmembrane</keyword>
<dbReference type="EMBL" id="JAIKTU010000001">
    <property type="protein sequence ID" value="MBY0754175.1"/>
    <property type="molecule type" value="Genomic_DNA"/>
</dbReference>
<feature type="transmembrane region" description="Helical" evidence="1">
    <location>
        <begin position="20"/>
        <end position="45"/>
    </location>
</feature>
<reference evidence="2 3" key="1">
    <citation type="journal article" date="2021" name="Cell Host Microbe">
        <title>in vivo commensal control of Clostridioides difficile virulence.</title>
        <authorList>
            <person name="Girinathan B.P."/>
            <person name="Dibenedetto N."/>
            <person name="Worley J.N."/>
            <person name="Peltier J."/>
            <person name="Arrieta-Ortiz M.L."/>
            <person name="Rupa Christinal Immanuel S."/>
            <person name="Lavin R."/>
            <person name="Delaney M.L."/>
            <person name="Cummins C."/>
            <person name="Hoffmann M."/>
            <person name="Luo Y."/>
            <person name="Gonzalez-Escalona N."/>
            <person name="Allard M."/>
            <person name="Onderdonk A.B."/>
            <person name="Gerber G.K."/>
            <person name="Sonenshein A.L."/>
            <person name="Baliga N."/>
            <person name="Dupuy B."/>
            <person name="Bry L."/>
        </authorList>
    </citation>
    <scope>NUCLEOTIDE SEQUENCE [LARGE SCALE GENOMIC DNA]</scope>
    <source>
        <strain evidence="2 3">DSM 599</strain>
    </source>
</reference>
<evidence type="ECO:0008006" key="4">
    <source>
        <dbReference type="Google" id="ProtNLM"/>
    </source>
</evidence>
<dbReference type="Proteomes" id="UP001299068">
    <property type="component" value="Unassembled WGS sequence"/>
</dbReference>
<name>A0ABS7KTS8_CLOSR</name>
<evidence type="ECO:0000256" key="1">
    <source>
        <dbReference type="SAM" id="Phobius"/>
    </source>
</evidence>
<keyword evidence="1" id="KW-1133">Transmembrane helix</keyword>
<proteinExistence type="predicted"/>
<comment type="caution">
    <text evidence="2">The sequence shown here is derived from an EMBL/GenBank/DDBJ whole genome shotgun (WGS) entry which is preliminary data.</text>
</comment>
<keyword evidence="3" id="KW-1185">Reference proteome</keyword>